<dbReference type="HOGENOM" id="CLU_018294_7_1_1"/>
<dbReference type="EMBL" id="FR824057">
    <property type="protein sequence ID" value="CCA15550.1"/>
    <property type="molecule type" value="Genomic_DNA"/>
</dbReference>
<protein>
    <submittedName>
        <fullName evidence="3">AlNc14C12G1484 protein</fullName>
    </submittedName>
</protein>
<proteinExistence type="predicted"/>
<dbReference type="Gene3D" id="1.10.10.60">
    <property type="entry name" value="Homeodomain-like"/>
    <property type="match status" value="1"/>
</dbReference>
<gene>
    <name evidence="3" type="primary">AlNc14C12G1484</name>
    <name evidence="3" type="ORF">ALNC14_016930</name>
</gene>
<name>F0W3A7_9STRA</name>
<reference evidence="3" key="1">
    <citation type="journal article" date="2011" name="PLoS Biol.">
        <title>Gene gain and loss during evolution of obligate parasitism in the white rust pathogen of Arabidopsis thaliana.</title>
        <authorList>
            <person name="Kemen E."/>
            <person name="Gardiner A."/>
            <person name="Schultz-Larsen T."/>
            <person name="Kemen A.C."/>
            <person name="Balmuth A.L."/>
            <person name="Robert-Seilaniantz A."/>
            <person name="Bailey K."/>
            <person name="Holub E."/>
            <person name="Studholme D.J."/>
            <person name="Maclean D."/>
            <person name="Jones J.D."/>
        </authorList>
    </citation>
    <scope>NUCLEOTIDE SEQUENCE</scope>
</reference>
<dbReference type="AlphaFoldDB" id="F0W3A7"/>
<dbReference type="Pfam" id="PF03221">
    <property type="entry name" value="HTH_Tnp_Tc5"/>
    <property type="match status" value="1"/>
</dbReference>
<dbReference type="PROSITE" id="PS51253">
    <property type="entry name" value="HTH_CENPB"/>
    <property type="match status" value="1"/>
</dbReference>
<feature type="domain" description="HTH CENPB-type" evidence="2">
    <location>
        <begin position="63"/>
        <end position="145"/>
    </location>
</feature>
<dbReference type="InterPro" id="IPR006600">
    <property type="entry name" value="HTH_CenpB_DNA-bd_dom"/>
</dbReference>
<reference evidence="3" key="2">
    <citation type="submission" date="2011-02" db="EMBL/GenBank/DDBJ databases">
        <authorList>
            <person name="MacLean D."/>
        </authorList>
    </citation>
    <scope>NUCLEOTIDE SEQUENCE</scope>
</reference>
<dbReference type="SUPFAM" id="SSF46689">
    <property type="entry name" value="Homeodomain-like"/>
    <property type="match status" value="1"/>
</dbReference>
<organism evidence="3">
    <name type="scientific">Albugo laibachii Nc14</name>
    <dbReference type="NCBI Taxonomy" id="890382"/>
    <lineage>
        <taxon>Eukaryota</taxon>
        <taxon>Sar</taxon>
        <taxon>Stramenopiles</taxon>
        <taxon>Oomycota</taxon>
        <taxon>Peronosporomycetes</taxon>
        <taxon>Albuginales</taxon>
        <taxon>Albuginaceae</taxon>
        <taxon>Albugo</taxon>
    </lineage>
</organism>
<keyword evidence="1" id="KW-0238">DNA-binding</keyword>
<dbReference type="GO" id="GO:0003677">
    <property type="term" value="F:DNA binding"/>
    <property type="evidence" value="ECO:0007669"/>
    <property type="project" value="UniProtKB-KW"/>
</dbReference>
<evidence type="ECO:0000259" key="2">
    <source>
        <dbReference type="PROSITE" id="PS51253"/>
    </source>
</evidence>
<dbReference type="InterPro" id="IPR009057">
    <property type="entry name" value="Homeodomain-like_sf"/>
</dbReference>
<dbReference type="SMART" id="SM00674">
    <property type="entry name" value="CENPB"/>
    <property type="match status" value="1"/>
</dbReference>
<evidence type="ECO:0000313" key="3">
    <source>
        <dbReference type="EMBL" id="CCA15550.1"/>
    </source>
</evidence>
<accession>F0W3A7</accession>
<evidence type="ECO:0000256" key="1">
    <source>
        <dbReference type="ARBA" id="ARBA00023125"/>
    </source>
</evidence>
<sequence length="207" mass="23917">MQYARLTNMQEKKLRVHHIAHPEMTQHQLAECTLVAFELRVPPSRMTIHRVLKAAKYDSLNTSQKSSRSIVSPQLEQELLCWIRECERWKIPIVTGATIRENADAIRERLIVQAAPSPLNDLSALTFSNGWLSRFQKRNGLSTKITHGKASLVKIANIRKLQNRRVVKRFDALLQCVHDVDSQTMQEEIDLLRQVDVLEAMRWAQDD</sequence>